<dbReference type="EMBL" id="JAPFAR010000001">
    <property type="protein sequence ID" value="MDI3349257.1"/>
    <property type="molecule type" value="Genomic_DNA"/>
</dbReference>
<evidence type="ECO:0000256" key="1">
    <source>
        <dbReference type="SAM" id="Phobius"/>
    </source>
</evidence>
<feature type="transmembrane region" description="Helical" evidence="1">
    <location>
        <begin position="6"/>
        <end position="27"/>
    </location>
</feature>
<dbReference type="Proteomes" id="UP001162175">
    <property type="component" value="Unassembled WGS sequence"/>
</dbReference>
<evidence type="ECO:0000313" key="4">
    <source>
        <dbReference type="Proteomes" id="UP001162175"/>
    </source>
</evidence>
<reference evidence="3" key="2">
    <citation type="submission" date="2024-01" db="EMBL/GenBank/DDBJ databases">
        <title>Complete genome sequence of Mycoplasma arginini type strain G 230.</title>
        <authorList>
            <person name="Spergser J."/>
        </authorList>
    </citation>
    <scope>NUCLEOTIDE SEQUENCE</scope>
    <source>
        <strain evidence="3">NCTC 10129</strain>
    </source>
</reference>
<dbReference type="Proteomes" id="UP001432074">
    <property type="component" value="Chromosome"/>
</dbReference>
<dbReference type="RefSeq" id="WP_129694396.1">
    <property type="nucleotide sequence ID" value="NZ_CP143577.1"/>
</dbReference>
<evidence type="ECO:0000313" key="2">
    <source>
        <dbReference type="EMBL" id="MDI3349257.1"/>
    </source>
</evidence>
<keyword evidence="5" id="KW-1185">Reference proteome</keyword>
<sequence>MDIITIVFLILSFGLSALVITISAFLFKKTIKKDLIITSYCSLSALLPILIFLLVLVSYFTKVLLVFCILAIFTIMVSGIIFLIARILDWKRSAENKSKR</sequence>
<keyword evidence="1" id="KW-1133">Transmembrane helix</keyword>
<dbReference type="AlphaFoldDB" id="A0AA43R0H7"/>
<keyword evidence="1" id="KW-0472">Membrane</keyword>
<keyword evidence="1" id="KW-0812">Transmembrane</keyword>
<protein>
    <submittedName>
        <fullName evidence="2">Uncharacterized protein</fullName>
    </submittedName>
</protein>
<organism evidence="2 4">
    <name type="scientific">Mycoplasmopsis arginini</name>
    <name type="common">Mycoplasma arginini</name>
    <dbReference type="NCBI Taxonomy" id="2094"/>
    <lineage>
        <taxon>Bacteria</taxon>
        <taxon>Bacillati</taxon>
        <taxon>Mycoplasmatota</taxon>
        <taxon>Mycoplasmoidales</taxon>
        <taxon>Metamycoplasmataceae</taxon>
        <taxon>Mycoplasmopsis</taxon>
    </lineage>
</organism>
<accession>A0AA43R0H7</accession>
<proteinExistence type="predicted"/>
<evidence type="ECO:0000313" key="5">
    <source>
        <dbReference type="Proteomes" id="UP001432074"/>
    </source>
</evidence>
<dbReference type="EMBL" id="CP143577">
    <property type="protein sequence ID" value="WVN22003.1"/>
    <property type="molecule type" value="Genomic_DNA"/>
</dbReference>
<evidence type="ECO:0000313" key="3">
    <source>
        <dbReference type="EMBL" id="WVN22003.1"/>
    </source>
</evidence>
<reference evidence="2" key="1">
    <citation type="submission" date="2022-11" db="EMBL/GenBank/DDBJ databases">
        <title>Draft genome of Mycoplasma arginini isolated from fly.</title>
        <authorList>
            <person name="Severgnini M."/>
            <person name="Gioia G."/>
            <person name="Cremonesi P."/>
            <person name="Moroni P."/>
            <person name="Addis M.F."/>
            <person name="Castiglioni B."/>
        </authorList>
    </citation>
    <scope>NUCLEOTIDE SEQUENCE</scope>
    <source>
        <strain evidence="2">QMP CG1-1632</strain>
    </source>
</reference>
<feature type="transmembrane region" description="Helical" evidence="1">
    <location>
        <begin position="63"/>
        <end position="88"/>
    </location>
</feature>
<name>A0AA43R0H7_MYCAR</name>
<feature type="transmembrane region" description="Helical" evidence="1">
    <location>
        <begin position="39"/>
        <end position="57"/>
    </location>
</feature>
<gene>
    <name evidence="2" type="ORF">DCBHLPFO_00026</name>
    <name evidence="3" type="ORF">V2E25_00130</name>
</gene>